<proteinExistence type="predicted"/>
<feature type="transmembrane region" description="Helical" evidence="1">
    <location>
        <begin position="87"/>
        <end position="111"/>
    </location>
</feature>
<organism evidence="2 3">
    <name type="scientific">Jimgerdemannia flammicorona</name>
    <dbReference type="NCBI Taxonomy" id="994334"/>
    <lineage>
        <taxon>Eukaryota</taxon>
        <taxon>Fungi</taxon>
        <taxon>Fungi incertae sedis</taxon>
        <taxon>Mucoromycota</taxon>
        <taxon>Mucoromycotina</taxon>
        <taxon>Endogonomycetes</taxon>
        <taxon>Endogonales</taxon>
        <taxon>Endogonaceae</taxon>
        <taxon>Jimgerdemannia</taxon>
    </lineage>
</organism>
<keyword evidence="1" id="KW-1133">Transmembrane helix</keyword>
<comment type="caution">
    <text evidence="2">The sequence shown here is derived from an EMBL/GenBank/DDBJ whole genome shotgun (WGS) entry which is preliminary data.</text>
</comment>
<feature type="transmembrane region" description="Helical" evidence="1">
    <location>
        <begin position="244"/>
        <end position="263"/>
    </location>
</feature>
<keyword evidence="3" id="KW-1185">Reference proteome</keyword>
<evidence type="ECO:0000313" key="3">
    <source>
        <dbReference type="Proteomes" id="UP000268093"/>
    </source>
</evidence>
<reference evidence="2 3" key="1">
    <citation type="journal article" date="2018" name="New Phytol.">
        <title>Phylogenomics of Endogonaceae and evolution of mycorrhizas within Mucoromycota.</title>
        <authorList>
            <person name="Chang Y."/>
            <person name="Desiro A."/>
            <person name="Na H."/>
            <person name="Sandor L."/>
            <person name="Lipzen A."/>
            <person name="Clum A."/>
            <person name="Barry K."/>
            <person name="Grigoriev I.V."/>
            <person name="Martin F.M."/>
            <person name="Stajich J.E."/>
            <person name="Smith M.E."/>
            <person name="Bonito G."/>
            <person name="Spatafora J.W."/>
        </authorList>
    </citation>
    <scope>NUCLEOTIDE SEQUENCE [LARGE SCALE GENOMIC DNA]</scope>
    <source>
        <strain evidence="2 3">GMNB39</strain>
    </source>
</reference>
<evidence type="ECO:0000313" key="2">
    <source>
        <dbReference type="EMBL" id="RUP50831.1"/>
    </source>
</evidence>
<keyword evidence="1" id="KW-0812">Transmembrane</keyword>
<dbReference type="Proteomes" id="UP000268093">
    <property type="component" value="Unassembled WGS sequence"/>
</dbReference>
<feature type="transmembrane region" description="Helical" evidence="1">
    <location>
        <begin position="54"/>
        <end position="75"/>
    </location>
</feature>
<accession>A0A433DJ16</accession>
<evidence type="ECO:0000256" key="1">
    <source>
        <dbReference type="SAM" id="Phobius"/>
    </source>
</evidence>
<feature type="transmembrane region" description="Helical" evidence="1">
    <location>
        <begin position="117"/>
        <end position="142"/>
    </location>
</feature>
<protein>
    <recommendedName>
        <fullName evidence="4">G-protein coupled receptors family 3 profile domain-containing protein</fullName>
    </recommendedName>
</protein>
<sequence>HDLLAFIQHNSDHHVETPFPITGHSPETVTSSLYGHWQLSNFPLAMAVTVSLEALTLVVLGMVLAMSIYCLIVSLGMLIRRRAIIQFLNLAVALFGFGSTLVAVFFTIVQIGTCDWLTAASVCFEFSFASSTTLLVVLARTVLVTAPGRRRMTIVGGALVLTQLGFGIAADILAGAARGSDGTCNPIHNPITVAGFYASTIGSCICISSVFVLKLREALSIVSNESGDTPAVLRIVMVSSYTRAILACITSGTFSALILSGIAGPYTLMLYYGDLGINMCLVVIATRQAISEIASHNGGFSETNGGVCMPQQQASIHVHVQRTEATTTFRTHENYGKMTDNELIEMTIQRPENVEKGPPSYIPIPSP</sequence>
<feature type="transmembrane region" description="Helical" evidence="1">
    <location>
        <begin position="194"/>
        <end position="213"/>
    </location>
</feature>
<feature type="non-terminal residue" evidence="2">
    <location>
        <position position="1"/>
    </location>
</feature>
<feature type="transmembrane region" description="Helical" evidence="1">
    <location>
        <begin position="154"/>
        <end position="174"/>
    </location>
</feature>
<name>A0A433DJ16_9FUNG</name>
<keyword evidence="1" id="KW-0472">Membrane</keyword>
<evidence type="ECO:0008006" key="4">
    <source>
        <dbReference type="Google" id="ProtNLM"/>
    </source>
</evidence>
<gene>
    <name evidence="2" type="ORF">BC936DRAFT_137548</name>
</gene>
<dbReference type="AlphaFoldDB" id="A0A433DJ16"/>
<dbReference type="EMBL" id="RBNI01001159">
    <property type="protein sequence ID" value="RUP50831.1"/>
    <property type="molecule type" value="Genomic_DNA"/>
</dbReference>